<feature type="domain" description="PAS fold" evidence="1">
    <location>
        <begin position="152"/>
        <end position="247"/>
    </location>
</feature>
<dbReference type="InterPro" id="IPR013767">
    <property type="entry name" value="PAS_fold"/>
</dbReference>
<dbReference type="Proteomes" id="UP001163152">
    <property type="component" value="Chromosome"/>
</dbReference>
<dbReference type="Gene3D" id="3.30.450.20">
    <property type="entry name" value="PAS domain"/>
    <property type="match status" value="1"/>
</dbReference>
<evidence type="ECO:0000313" key="3">
    <source>
        <dbReference type="Proteomes" id="UP001163152"/>
    </source>
</evidence>
<evidence type="ECO:0000313" key="2">
    <source>
        <dbReference type="EMBL" id="WAL61352.1"/>
    </source>
</evidence>
<dbReference type="InterPro" id="IPR035965">
    <property type="entry name" value="PAS-like_dom_sf"/>
</dbReference>
<proteinExistence type="predicted"/>
<protein>
    <submittedName>
        <fullName evidence="2">PAS domain-containing protein</fullName>
    </submittedName>
</protein>
<dbReference type="Pfam" id="PF00989">
    <property type="entry name" value="PAS"/>
    <property type="match status" value="1"/>
</dbReference>
<organism evidence="2 3">
    <name type="scientific">Thermocoleostomius sinensis A174</name>
    <dbReference type="NCBI Taxonomy" id="2016057"/>
    <lineage>
        <taxon>Bacteria</taxon>
        <taxon>Bacillati</taxon>
        <taxon>Cyanobacteriota</taxon>
        <taxon>Cyanophyceae</taxon>
        <taxon>Oculatellales</taxon>
        <taxon>Oculatellaceae</taxon>
        <taxon>Thermocoleostomius</taxon>
    </lineage>
</organism>
<dbReference type="AlphaFoldDB" id="A0A9E9CAR9"/>
<dbReference type="GO" id="GO:0006355">
    <property type="term" value="P:regulation of DNA-templated transcription"/>
    <property type="evidence" value="ECO:0007669"/>
    <property type="project" value="InterPro"/>
</dbReference>
<gene>
    <name evidence="2" type="ORF">OXH18_05000</name>
</gene>
<dbReference type="RefSeq" id="WP_268611305.1">
    <property type="nucleotide sequence ID" value="NZ_CP113797.1"/>
</dbReference>
<evidence type="ECO:0000259" key="1">
    <source>
        <dbReference type="Pfam" id="PF00989"/>
    </source>
</evidence>
<keyword evidence="3" id="KW-1185">Reference proteome</keyword>
<dbReference type="SUPFAM" id="SSF55785">
    <property type="entry name" value="PYP-like sensor domain (PAS domain)"/>
    <property type="match status" value="1"/>
</dbReference>
<accession>A0A9E9CAR9</accession>
<name>A0A9E9CAR9_9CYAN</name>
<sequence>MSRENLMHSLLDQISAWCLRKFGSFVKAWLLSVQDHTVPLYHDYVEGMISDYIDQRQKWQDQSRSELQILLQSVPWGISILLGICRLNVCRWRRGISLLAYGVEQFLSLSHSLAPLPLYGRLMKYLLGWLHRITGNVGIHTNKIEVRLSSSTAEVTAWSHGAEMVLGFTAEDVLHQPATTSFVPETESSGRSLVTLLQSVCTVPESHSLNINENRDCNGDRYWILWVNVPIYSATQELTEVSCIGIKIEDPTLMQLLVQGWKVWRKLLIS</sequence>
<dbReference type="KEGG" id="tsin:OXH18_05000"/>
<reference evidence="2" key="1">
    <citation type="submission" date="2022-12" db="EMBL/GenBank/DDBJ databases">
        <title>Polyphasic identification of a Novel Hot-Spring Cyanobacterium Ocullathermofonsia sinensis gen nov. sp. nov. and Genomic Insights on its Adaptations to the Thermal Habitat.</title>
        <authorList>
            <person name="Daroch M."/>
            <person name="Tang J."/>
            <person name="Jiang Y."/>
        </authorList>
    </citation>
    <scope>NUCLEOTIDE SEQUENCE</scope>
    <source>
        <strain evidence="2">PKUAC-SCTA174</strain>
    </source>
</reference>
<dbReference type="EMBL" id="CP113797">
    <property type="protein sequence ID" value="WAL61352.1"/>
    <property type="molecule type" value="Genomic_DNA"/>
</dbReference>